<reference evidence="8 9" key="1">
    <citation type="submission" date="2019-07" db="EMBL/GenBank/DDBJ databases">
        <title>Whole genome shotgun sequence of Reyranella soli NBRC 108950.</title>
        <authorList>
            <person name="Hosoyama A."/>
            <person name="Uohara A."/>
            <person name="Ohji S."/>
            <person name="Ichikawa N."/>
        </authorList>
    </citation>
    <scope>NUCLEOTIDE SEQUENCE [LARGE SCALE GENOMIC DNA]</scope>
    <source>
        <strain evidence="8 9">NBRC 108950</strain>
    </source>
</reference>
<evidence type="ECO:0000256" key="5">
    <source>
        <dbReference type="ARBA" id="ARBA00022989"/>
    </source>
</evidence>
<keyword evidence="4 7" id="KW-0812">Transmembrane</keyword>
<evidence type="ECO:0000256" key="2">
    <source>
        <dbReference type="ARBA" id="ARBA00007977"/>
    </source>
</evidence>
<feature type="transmembrane region" description="Helical" evidence="7">
    <location>
        <begin position="323"/>
        <end position="347"/>
    </location>
</feature>
<feature type="transmembrane region" description="Helical" evidence="7">
    <location>
        <begin position="172"/>
        <end position="191"/>
    </location>
</feature>
<comment type="caution">
    <text evidence="8">The sequence shown here is derived from an EMBL/GenBank/DDBJ whole genome shotgun (WGS) entry which is preliminary data.</text>
</comment>
<dbReference type="PANTHER" id="PTHR30106:SF2">
    <property type="entry name" value="UPF0324 INNER MEMBRANE PROTEIN YEIH"/>
    <property type="match status" value="1"/>
</dbReference>
<dbReference type="AlphaFoldDB" id="A0A512NBP7"/>
<name>A0A512NBP7_9HYPH</name>
<feature type="transmembrane region" description="Helical" evidence="7">
    <location>
        <begin position="292"/>
        <end position="311"/>
    </location>
</feature>
<feature type="transmembrane region" description="Helical" evidence="7">
    <location>
        <begin position="266"/>
        <end position="286"/>
    </location>
</feature>
<keyword evidence="5 7" id="KW-1133">Transmembrane helix</keyword>
<protein>
    <submittedName>
        <fullName evidence="8">Membrane protein</fullName>
    </submittedName>
</protein>
<dbReference type="Pfam" id="PF03601">
    <property type="entry name" value="Cons_hypoth698"/>
    <property type="match status" value="1"/>
</dbReference>
<feature type="transmembrane region" description="Helical" evidence="7">
    <location>
        <begin position="110"/>
        <end position="131"/>
    </location>
</feature>
<dbReference type="PANTHER" id="PTHR30106">
    <property type="entry name" value="INNER MEMBRANE PROTEIN YEIH-RELATED"/>
    <property type="match status" value="1"/>
</dbReference>
<evidence type="ECO:0000256" key="6">
    <source>
        <dbReference type="ARBA" id="ARBA00023136"/>
    </source>
</evidence>
<evidence type="ECO:0000256" key="3">
    <source>
        <dbReference type="ARBA" id="ARBA00022475"/>
    </source>
</evidence>
<evidence type="ECO:0000256" key="1">
    <source>
        <dbReference type="ARBA" id="ARBA00004651"/>
    </source>
</evidence>
<dbReference type="RefSeq" id="WP_147150450.1">
    <property type="nucleotide sequence ID" value="NZ_BKAJ01000065.1"/>
</dbReference>
<feature type="transmembrane region" description="Helical" evidence="7">
    <location>
        <begin position="236"/>
        <end position="254"/>
    </location>
</feature>
<keyword evidence="3" id="KW-1003">Cell membrane</keyword>
<comment type="similarity">
    <text evidence="2">Belongs to the UPF0324 family.</text>
</comment>
<keyword evidence="6 7" id="KW-0472">Membrane</keyword>
<dbReference type="GO" id="GO:0005886">
    <property type="term" value="C:plasma membrane"/>
    <property type="evidence" value="ECO:0007669"/>
    <property type="project" value="UniProtKB-SubCell"/>
</dbReference>
<dbReference type="Proteomes" id="UP000321058">
    <property type="component" value="Unassembled WGS sequence"/>
</dbReference>
<dbReference type="InterPro" id="IPR018383">
    <property type="entry name" value="UPF0324_pro"/>
</dbReference>
<sequence length="352" mass="36284">MRSSAVAVEIVRLWAPDNLRRVAPGVALCAVIAAIAFVADKQNFLRFGAVWIPPLILTLVIGMALQPLSDRAVLKPGLEFSGRTLLRVGVALYGARLTFGQLVDGGALPVLIALAAVSCTIVFGAWAARLFGLSRDFGLLTGCATGVCGAAAAMAASAVLPKHANSDRDLAFTVMGVNFLSTVVMVIYPTLQPVLGYSLHEMGVFLGGAIHDVAQVAGAGQTMGPQVLTEAIITKLLRVAFLLPAIAGIAWWVARGGETAGESRPSPPVFLFGFLALAALNSAGVVPPGVKAAVADISSFLIITAIAALGIKTSLLALARIGVAPVMLLITQTAFIGLLVVGLIYALRTVGL</sequence>
<evidence type="ECO:0000256" key="4">
    <source>
        <dbReference type="ARBA" id="ARBA00022692"/>
    </source>
</evidence>
<comment type="subcellular location">
    <subcellularLocation>
        <location evidence="1">Cell membrane</location>
        <topology evidence="1">Multi-pass membrane protein</topology>
    </subcellularLocation>
</comment>
<evidence type="ECO:0000256" key="7">
    <source>
        <dbReference type="SAM" id="Phobius"/>
    </source>
</evidence>
<accession>A0A512NBP7</accession>
<dbReference type="OrthoDB" id="5393513at2"/>
<evidence type="ECO:0000313" key="9">
    <source>
        <dbReference type="Proteomes" id="UP000321058"/>
    </source>
</evidence>
<organism evidence="8 9">
    <name type="scientific">Reyranella soli</name>
    <dbReference type="NCBI Taxonomy" id="1230389"/>
    <lineage>
        <taxon>Bacteria</taxon>
        <taxon>Pseudomonadati</taxon>
        <taxon>Pseudomonadota</taxon>
        <taxon>Alphaproteobacteria</taxon>
        <taxon>Hyphomicrobiales</taxon>
        <taxon>Reyranellaceae</taxon>
        <taxon>Reyranella</taxon>
    </lineage>
</organism>
<proteinExistence type="inferred from homology"/>
<feature type="transmembrane region" description="Helical" evidence="7">
    <location>
        <begin position="44"/>
        <end position="65"/>
    </location>
</feature>
<dbReference type="EMBL" id="BKAJ01000065">
    <property type="protein sequence ID" value="GEP56381.1"/>
    <property type="molecule type" value="Genomic_DNA"/>
</dbReference>
<feature type="transmembrane region" description="Helical" evidence="7">
    <location>
        <begin position="137"/>
        <end position="160"/>
    </location>
</feature>
<gene>
    <name evidence="8" type="ORF">RSO01_35470</name>
</gene>
<keyword evidence="9" id="KW-1185">Reference proteome</keyword>
<evidence type="ECO:0000313" key="8">
    <source>
        <dbReference type="EMBL" id="GEP56381.1"/>
    </source>
</evidence>
<feature type="transmembrane region" description="Helical" evidence="7">
    <location>
        <begin position="22"/>
        <end position="39"/>
    </location>
</feature>